<evidence type="ECO:0008006" key="2">
    <source>
        <dbReference type="Google" id="ProtNLM"/>
    </source>
</evidence>
<comment type="caution">
    <text evidence="1">The sequence shown here is derived from an EMBL/GenBank/DDBJ whole genome shotgun (WGS) entry which is preliminary data.</text>
</comment>
<accession>A0A0F9Q4X7</accession>
<sequence>MPIDYKDYPKNWTDIRAVVLARAGEQRDRYEKITQEARCEECGLMNHIKYHRLDDEHVEWCCDWPVQSELCSYCWEARHDPVLIVLTIAHLDHDAANDEVCVTRLRALCQKCHLAYDAPMRSMHKDRKRGQTLLIPWEI</sequence>
<reference evidence="1" key="1">
    <citation type="journal article" date="2015" name="Nature">
        <title>Complex archaea that bridge the gap between prokaryotes and eukaryotes.</title>
        <authorList>
            <person name="Spang A."/>
            <person name="Saw J.H."/>
            <person name="Jorgensen S.L."/>
            <person name="Zaremba-Niedzwiedzka K."/>
            <person name="Martijn J."/>
            <person name="Lind A.E."/>
            <person name="van Eijk R."/>
            <person name="Schleper C."/>
            <person name="Guy L."/>
            <person name="Ettema T.J."/>
        </authorList>
    </citation>
    <scope>NUCLEOTIDE SEQUENCE</scope>
</reference>
<organism evidence="1">
    <name type="scientific">marine sediment metagenome</name>
    <dbReference type="NCBI Taxonomy" id="412755"/>
    <lineage>
        <taxon>unclassified sequences</taxon>
        <taxon>metagenomes</taxon>
        <taxon>ecological metagenomes</taxon>
    </lineage>
</organism>
<dbReference type="EMBL" id="LAZR01005374">
    <property type="protein sequence ID" value="KKN00443.1"/>
    <property type="molecule type" value="Genomic_DNA"/>
</dbReference>
<dbReference type="AlphaFoldDB" id="A0A0F9Q4X7"/>
<evidence type="ECO:0000313" key="1">
    <source>
        <dbReference type="EMBL" id="KKN00443.1"/>
    </source>
</evidence>
<proteinExistence type="predicted"/>
<gene>
    <name evidence="1" type="ORF">LCGC14_1137770</name>
</gene>
<protein>
    <recommendedName>
        <fullName evidence="2">HNH endonuclease</fullName>
    </recommendedName>
</protein>
<name>A0A0F9Q4X7_9ZZZZ</name>